<keyword evidence="2" id="KW-1185">Reference proteome</keyword>
<dbReference type="EMBL" id="FNZR01000008">
    <property type="protein sequence ID" value="SEL69096.1"/>
    <property type="molecule type" value="Genomic_DNA"/>
</dbReference>
<reference evidence="2" key="1">
    <citation type="submission" date="2016-10" db="EMBL/GenBank/DDBJ databases">
        <authorList>
            <person name="Varghese N."/>
            <person name="Submissions S."/>
        </authorList>
    </citation>
    <scope>NUCLEOTIDE SEQUENCE [LARGE SCALE GENOMIC DNA]</scope>
    <source>
        <strain evidence="2">Jip14</strain>
    </source>
</reference>
<dbReference type="Proteomes" id="UP000198916">
    <property type="component" value="Unassembled WGS sequence"/>
</dbReference>
<accession>A0A1H7SA50</accession>
<protein>
    <submittedName>
        <fullName evidence="1">Uncharacterized protein</fullName>
    </submittedName>
</protein>
<sequence>MGRRSFFCVCPQGFSSLPRQGFSPLKPRGLLLSSAESRQRLATWVFATAGSASTCLPQIPYVAFNGVRRVAAESRAGINSWPERPAEALWLLWRDKVTCLRGIARKGGRFQRQRPAQPHVHKQNLRFF</sequence>
<gene>
    <name evidence="1" type="ORF">SAMN05421740_108165</name>
</gene>
<evidence type="ECO:0000313" key="1">
    <source>
        <dbReference type="EMBL" id="SEL69096.1"/>
    </source>
</evidence>
<evidence type="ECO:0000313" key="2">
    <source>
        <dbReference type="Proteomes" id="UP000198916"/>
    </source>
</evidence>
<dbReference type="STRING" id="332977.SAMN05421740_108165"/>
<dbReference type="AlphaFoldDB" id="A0A1H7SA50"/>
<proteinExistence type="predicted"/>
<organism evidence="1 2">
    <name type="scientific">Parapedobacter koreensis</name>
    <dbReference type="NCBI Taxonomy" id="332977"/>
    <lineage>
        <taxon>Bacteria</taxon>
        <taxon>Pseudomonadati</taxon>
        <taxon>Bacteroidota</taxon>
        <taxon>Sphingobacteriia</taxon>
        <taxon>Sphingobacteriales</taxon>
        <taxon>Sphingobacteriaceae</taxon>
        <taxon>Parapedobacter</taxon>
    </lineage>
</organism>
<name>A0A1H7SA50_9SPHI</name>